<organism evidence="1 2">
    <name type="scientific">Actinomadura rugatobispora</name>
    <dbReference type="NCBI Taxonomy" id="1994"/>
    <lineage>
        <taxon>Bacteria</taxon>
        <taxon>Bacillati</taxon>
        <taxon>Actinomycetota</taxon>
        <taxon>Actinomycetes</taxon>
        <taxon>Streptosporangiales</taxon>
        <taxon>Thermomonosporaceae</taxon>
        <taxon>Actinomadura</taxon>
    </lineage>
</organism>
<dbReference type="SUPFAM" id="SSF143011">
    <property type="entry name" value="RelE-like"/>
    <property type="match status" value="1"/>
</dbReference>
<reference evidence="2" key="1">
    <citation type="journal article" date="2019" name="Int. J. Syst. Evol. Microbiol.">
        <title>The Global Catalogue of Microorganisms (GCM) 10K type strain sequencing project: providing services to taxonomists for standard genome sequencing and annotation.</title>
        <authorList>
            <consortium name="The Broad Institute Genomics Platform"/>
            <consortium name="The Broad Institute Genome Sequencing Center for Infectious Disease"/>
            <person name="Wu L."/>
            <person name="Ma J."/>
        </authorList>
    </citation>
    <scope>NUCLEOTIDE SEQUENCE [LARGE SCALE GENOMIC DNA]</scope>
    <source>
        <strain evidence="2">KCTC 42087</strain>
    </source>
</reference>
<evidence type="ECO:0000313" key="1">
    <source>
        <dbReference type="EMBL" id="MFC5752821.1"/>
    </source>
</evidence>
<protein>
    <submittedName>
        <fullName evidence="1">Type II toxin-antitoxin system RelE/ParE family toxin</fullName>
    </submittedName>
</protein>
<dbReference type="Proteomes" id="UP001596074">
    <property type="component" value="Unassembled WGS sequence"/>
</dbReference>
<accession>A0ABW1AE72</accession>
<dbReference type="InterPro" id="IPR035093">
    <property type="entry name" value="RelE/ParE_toxin_dom_sf"/>
</dbReference>
<dbReference type="Gene3D" id="3.30.2310.20">
    <property type="entry name" value="RelE-like"/>
    <property type="match status" value="1"/>
</dbReference>
<keyword evidence="2" id="KW-1185">Reference proteome</keyword>
<dbReference type="RefSeq" id="WP_378289203.1">
    <property type="nucleotide sequence ID" value="NZ_JBHSON010000097.1"/>
</dbReference>
<sequence length="80" mass="9366">MTYTVMWETEATALLSRFLDDPKGVSEVLDASEDLAREPRPDHAFAYGDDDRRLRVGRYRIMFHIDDEAREVRITHVARI</sequence>
<proteinExistence type="predicted"/>
<name>A0ABW1AE72_9ACTN</name>
<dbReference type="EMBL" id="JBHSON010000097">
    <property type="protein sequence ID" value="MFC5752821.1"/>
    <property type="molecule type" value="Genomic_DNA"/>
</dbReference>
<gene>
    <name evidence="1" type="ORF">ACFPZN_45025</name>
</gene>
<evidence type="ECO:0000313" key="2">
    <source>
        <dbReference type="Proteomes" id="UP001596074"/>
    </source>
</evidence>
<comment type="caution">
    <text evidence="1">The sequence shown here is derived from an EMBL/GenBank/DDBJ whole genome shotgun (WGS) entry which is preliminary data.</text>
</comment>